<dbReference type="Gene3D" id="1.10.10.10">
    <property type="entry name" value="Winged helix-like DNA-binding domain superfamily/Winged helix DNA-binding domain"/>
    <property type="match status" value="1"/>
</dbReference>
<dbReference type="SUPFAM" id="SSF46785">
    <property type="entry name" value="Winged helix' DNA-binding domain"/>
    <property type="match status" value="1"/>
</dbReference>
<dbReference type="GO" id="GO:0006950">
    <property type="term" value="P:response to stress"/>
    <property type="evidence" value="ECO:0007669"/>
    <property type="project" value="TreeGrafter"/>
</dbReference>
<dbReference type="InterPro" id="IPR039422">
    <property type="entry name" value="MarR/SlyA-like"/>
</dbReference>
<dbReference type="PANTHER" id="PTHR33164:SF57">
    <property type="entry name" value="MARR-FAMILY TRANSCRIPTIONAL REGULATOR"/>
    <property type="match status" value="1"/>
</dbReference>
<organism evidence="2 3">
    <name type="scientific">Chryseobacterium arachidis</name>
    <dbReference type="NCBI Taxonomy" id="1416778"/>
    <lineage>
        <taxon>Bacteria</taxon>
        <taxon>Pseudomonadati</taxon>
        <taxon>Bacteroidota</taxon>
        <taxon>Flavobacteriia</taxon>
        <taxon>Flavobacteriales</taxon>
        <taxon>Weeksellaceae</taxon>
        <taxon>Chryseobacterium group</taxon>
        <taxon>Chryseobacterium</taxon>
    </lineage>
</organism>
<dbReference type="PROSITE" id="PS50995">
    <property type="entry name" value="HTH_MARR_2"/>
    <property type="match status" value="1"/>
</dbReference>
<keyword evidence="3" id="KW-1185">Reference proteome</keyword>
<evidence type="ECO:0000313" key="3">
    <source>
        <dbReference type="Proteomes" id="UP000184518"/>
    </source>
</evidence>
<dbReference type="AlphaFoldDB" id="A0A1M5KKE7"/>
<evidence type="ECO:0000313" key="2">
    <source>
        <dbReference type="EMBL" id="SHG52949.1"/>
    </source>
</evidence>
<reference evidence="3" key="1">
    <citation type="submission" date="2016-11" db="EMBL/GenBank/DDBJ databases">
        <authorList>
            <person name="Varghese N."/>
            <person name="Submissions S."/>
        </authorList>
    </citation>
    <scope>NUCLEOTIDE SEQUENCE [LARGE SCALE GENOMIC DNA]</scope>
    <source>
        <strain evidence="3">DSM 27619</strain>
    </source>
</reference>
<dbReference type="Pfam" id="PF13463">
    <property type="entry name" value="HTH_27"/>
    <property type="match status" value="1"/>
</dbReference>
<dbReference type="InterPro" id="IPR000835">
    <property type="entry name" value="HTH_MarR-typ"/>
</dbReference>
<dbReference type="InterPro" id="IPR036388">
    <property type="entry name" value="WH-like_DNA-bd_sf"/>
</dbReference>
<dbReference type="EMBL" id="FQUT01000017">
    <property type="protein sequence ID" value="SHG52949.1"/>
    <property type="molecule type" value="Genomic_DNA"/>
</dbReference>
<dbReference type="Proteomes" id="UP000184518">
    <property type="component" value="Unassembled WGS sequence"/>
</dbReference>
<protein>
    <submittedName>
        <fullName evidence="2">DNA-binding transcriptional regulator, MarR family</fullName>
    </submittedName>
</protein>
<dbReference type="GO" id="GO:0003677">
    <property type="term" value="F:DNA binding"/>
    <property type="evidence" value="ECO:0007669"/>
    <property type="project" value="UniProtKB-KW"/>
</dbReference>
<dbReference type="PANTHER" id="PTHR33164">
    <property type="entry name" value="TRANSCRIPTIONAL REGULATOR, MARR FAMILY"/>
    <property type="match status" value="1"/>
</dbReference>
<dbReference type="GO" id="GO:0003700">
    <property type="term" value="F:DNA-binding transcription factor activity"/>
    <property type="evidence" value="ECO:0007669"/>
    <property type="project" value="InterPro"/>
</dbReference>
<dbReference type="InterPro" id="IPR036390">
    <property type="entry name" value="WH_DNA-bd_sf"/>
</dbReference>
<name>A0A1M5KKE7_9FLAO</name>
<feature type="domain" description="HTH marR-type" evidence="1">
    <location>
        <begin position="63"/>
        <end position="196"/>
    </location>
</feature>
<evidence type="ECO:0000259" key="1">
    <source>
        <dbReference type="PROSITE" id="PS50995"/>
    </source>
</evidence>
<dbReference type="STRING" id="1416778.SAMN05443633_1174"/>
<sequence>MNYKLLKDILDLVGDFEAVNINKRYSDDISGFKRWITDKEHRENHTITQEPYWEGKENGRSAESAISTLLVHLNRYAKTYSKSAIAGSDFATQEDFIYLINLKAFGAMNKAELIKKNVHDKSAGMLIISRLYKLGWIEQVISETDRRAKVIRITDKGNTALEEQMGKIRKATTIVAGDLTHAERLELITILTKLDQFHQSVFAKNSKCKNLLDIVMNEYLPKNDQ</sequence>
<proteinExistence type="predicted"/>
<dbReference type="OrthoDB" id="961069at2"/>
<accession>A0A1M5KKE7</accession>
<gene>
    <name evidence="2" type="ORF">SAMN05443633_1174</name>
</gene>
<keyword evidence="2" id="KW-0238">DNA-binding</keyword>
<dbReference type="PRINTS" id="PR00598">
    <property type="entry name" value="HTHMARR"/>
</dbReference>
<dbReference type="RefSeq" id="WP_072963111.1">
    <property type="nucleotide sequence ID" value="NZ_FQUT01000017.1"/>
</dbReference>